<proteinExistence type="predicted"/>
<dbReference type="InterPro" id="IPR034466">
    <property type="entry name" value="Methyltransferase_Class_B"/>
</dbReference>
<evidence type="ECO:0000256" key="5">
    <source>
        <dbReference type="ARBA" id="ARBA00022723"/>
    </source>
</evidence>
<comment type="cofactor">
    <cofactor evidence="1">
        <name>[4Fe-4S] cluster</name>
        <dbReference type="ChEBI" id="CHEBI:49883"/>
    </cofactor>
</comment>
<keyword evidence="2" id="KW-0489">Methyltransferase</keyword>
<dbReference type="EMBL" id="CALBWS010000001">
    <property type="protein sequence ID" value="CAH2713075.1"/>
    <property type="molecule type" value="Genomic_DNA"/>
</dbReference>
<evidence type="ECO:0000313" key="10">
    <source>
        <dbReference type="Proteomes" id="UP000838308"/>
    </source>
</evidence>
<dbReference type="SUPFAM" id="SSF52242">
    <property type="entry name" value="Cobalamin (vitamin B12)-binding domain"/>
    <property type="match status" value="1"/>
</dbReference>
<dbReference type="InterPro" id="IPR058240">
    <property type="entry name" value="rSAM_sf"/>
</dbReference>
<dbReference type="SFLD" id="SFLDG01123">
    <property type="entry name" value="methyltransferase_(Class_B)"/>
    <property type="match status" value="1"/>
</dbReference>
<evidence type="ECO:0000256" key="3">
    <source>
        <dbReference type="ARBA" id="ARBA00022679"/>
    </source>
</evidence>
<evidence type="ECO:0000256" key="4">
    <source>
        <dbReference type="ARBA" id="ARBA00022691"/>
    </source>
</evidence>
<dbReference type="CDD" id="cd02068">
    <property type="entry name" value="radical_SAM_B12_BD"/>
    <property type="match status" value="1"/>
</dbReference>
<feature type="domain" description="B12-binding" evidence="8">
    <location>
        <begin position="27"/>
        <end position="163"/>
    </location>
</feature>
<keyword evidence="5" id="KW-0479">Metal-binding</keyword>
<dbReference type="SUPFAM" id="SSF102114">
    <property type="entry name" value="Radical SAM enzymes"/>
    <property type="match status" value="1"/>
</dbReference>
<keyword evidence="10" id="KW-1185">Reference proteome</keyword>
<dbReference type="Pfam" id="PF02310">
    <property type="entry name" value="B12-binding"/>
    <property type="match status" value="1"/>
</dbReference>
<comment type="caution">
    <text evidence="9">The sequence shown here is derived from an EMBL/GenBank/DDBJ whole genome shotgun (WGS) entry which is preliminary data.</text>
</comment>
<dbReference type="NCBIfam" id="TIGR04190">
    <property type="entry name" value="B12_SAM_Ta0216"/>
    <property type="match status" value="1"/>
</dbReference>
<keyword evidence="3" id="KW-0808">Transferase</keyword>
<organism evidence="9 10">
    <name type="scientific">Neobacillus rhizosphaerae</name>
    <dbReference type="NCBI Taxonomy" id="2880965"/>
    <lineage>
        <taxon>Bacteria</taxon>
        <taxon>Bacillati</taxon>
        <taxon>Bacillota</taxon>
        <taxon>Bacilli</taxon>
        <taxon>Bacillales</taxon>
        <taxon>Bacillaceae</taxon>
        <taxon>Neobacillus</taxon>
    </lineage>
</organism>
<dbReference type="InterPro" id="IPR007197">
    <property type="entry name" value="rSAM"/>
</dbReference>
<dbReference type="SFLD" id="SFLDS00029">
    <property type="entry name" value="Radical_SAM"/>
    <property type="match status" value="1"/>
</dbReference>
<dbReference type="Pfam" id="PF04055">
    <property type="entry name" value="Radical_SAM"/>
    <property type="match status" value="1"/>
</dbReference>
<dbReference type="RefSeq" id="WP_248733426.1">
    <property type="nucleotide sequence ID" value="NZ_CALBWS010000001.1"/>
</dbReference>
<evidence type="ECO:0000259" key="8">
    <source>
        <dbReference type="PROSITE" id="PS51332"/>
    </source>
</evidence>
<dbReference type="PANTHER" id="PTHR43409:SF7">
    <property type="entry name" value="BLL1977 PROTEIN"/>
    <property type="match status" value="1"/>
</dbReference>
<sequence>MNMYDLVLLHPPTVYDFRKEMLFTGPISDVVPSSPVFEMYPIGLTSIGDYLERFGLKVKIINIANRMLLNPNFDVEKKIRRIKTKAFGIDLHWLPHAHGSVELAKIIKKYHPDTPVMFGGLSSTYFHKELIEYPCIDFVIRGDTTEKLILMLLNKLENKSNDGFFDIPNLTWKRGDTYHFNEMTYIPDSLDEFNLPGYRYIIRSVFKYFNLLDPLPYKGWLHYPNTAILTSKGCTYNCLICGGSKDAYELNCNRKKLVMRSPKKMLEDIALIQRFTRAPIFLLNDIRQGGQEYVNEFFSGLEKMDLKNEIVFELFNYADEEFFKRLNKAIPKYSIELTLESADEDIRKYNGKLPCTNAKVIEMLQYALKHNCAKIDLFFMTGIPNQDYNSAMRNVDFCEIIHKDCGEDMRISYFVAPLSPFLDPGSPAFENPEKYGYKKFCHKLEDFRAAMKQPSWKNMLSYETNKMTREDIVRATYDSALQLNEFKYKHNIVNKEVHDEVAAKIKKSVEFLQRLDELSLLPQEEQKIEMATIKEEVEQINRHSICGKNELKWEVKKLFADFPSLTYIGMELLVKDIIKGLKCRFGKIDRHIVVKPNPQSGKVEK</sequence>
<evidence type="ECO:0000256" key="6">
    <source>
        <dbReference type="ARBA" id="ARBA00023004"/>
    </source>
</evidence>
<dbReference type="InterPro" id="IPR026447">
    <property type="entry name" value="B12_SAM_Ta0216"/>
</dbReference>
<dbReference type="SMART" id="SM00729">
    <property type="entry name" value="Elp3"/>
    <property type="match status" value="1"/>
</dbReference>
<dbReference type="Gene3D" id="3.40.50.280">
    <property type="entry name" value="Cobalamin-binding domain"/>
    <property type="match status" value="1"/>
</dbReference>
<dbReference type="PANTHER" id="PTHR43409">
    <property type="entry name" value="ANAEROBIC MAGNESIUM-PROTOPORPHYRIN IX MONOMETHYL ESTER CYCLASE-RELATED"/>
    <property type="match status" value="1"/>
</dbReference>
<reference evidence="9" key="1">
    <citation type="submission" date="2022-04" db="EMBL/GenBank/DDBJ databases">
        <authorList>
            <person name="Criscuolo A."/>
        </authorList>
    </citation>
    <scope>NUCLEOTIDE SEQUENCE</scope>
    <source>
        <strain evidence="9">CIP111895</strain>
    </source>
</reference>
<protein>
    <recommendedName>
        <fullName evidence="8">B12-binding domain-containing protein</fullName>
    </recommendedName>
</protein>
<keyword evidence="6" id="KW-0408">Iron</keyword>
<dbReference type="InterPro" id="IPR006638">
    <property type="entry name" value="Elp3/MiaA/NifB-like_rSAM"/>
</dbReference>
<dbReference type="SFLD" id="SFLDF00326">
    <property type="entry name" value="5''-pyrrole_methytransferase"/>
    <property type="match status" value="1"/>
</dbReference>
<name>A0ABN8KM18_9BACI</name>
<dbReference type="InterPro" id="IPR051198">
    <property type="entry name" value="BchE-like"/>
</dbReference>
<dbReference type="InterPro" id="IPR006158">
    <property type="entry name" value="Cobalamin-bd"/>
</dbReference>
<accession>A0ABN8KM18</accession>
<evidence type="ECO:0000256" key="7">
    <source>
        <dbReference type="ARBA" id="ARBA00023014"/>
    </source>
</evidence>
<gene>
    <name evidence="9" type="ORF">BACCIP111895_00208</name>
</gene>
<dbReference type="Proteomes" id="UP000838308">
    <property type="component" value="Unassembled WGS sequence"/>
</dbReference>
<dbReference type="InterPro" id="IPR036724">
    <property type="entry name" value="Cobalamin-bd_sf"/>
</dbReference>
<evidence type="ECO:0000256" key="1">
    <source>
        <dbReference type="ARBA" id="ARBA00001966"/>
    </source>
</evidence>
<keyword evidence="4" id="KW-0949">S-adenosyl-L-methionine</keyword>
<dbReference type="SFLD" id="SFLDG01082">
    <property type="entry name" value="B12-binding_domain_containing"/>
    <property type="match status" value="1"/>
</dbReference>
<evidence type="ECO:0000313" key="9">
    <source>
        <dbReference type="EMBL" id="CAH2713075.1"/>
    </source>
</evidence>
<dbReference type="PROSITE" id="PS51332">
    <property type="entry name" value="B12_BINDING"/>
    <property type="match status" value="1"/>
</dbReference>
<keyword evidence="7" id="KW-0411">Iron-sulfur</keyword>
<evidence type="ECO:0000256" key="2">
    <source>
        <dbReference type="ARBA" id="ARBA00022603"/>
    </source>
</evidence>